<evidence type="ECO:0000256" key="2">
    <source>
        <dbReference type="SAM" id="SignalP"/>
    </source>
</evidence>
<organism evidence="3 4">
    <name type="scientific">Sphingomonas cynarae</name>
    <dbReference type="NCBI Taxonomy" id="930197"/>
    <lineage>
        <taxon>Bacteria</taxon>
        <taxon>Pseudomonadati</taxon>
        <taxon>Pseudomonadota</taxon>
        <taxon>Alphaproteobacteria</taxon>
        <taxon>Sphingomonadales</taxon>
        <taxon>Sphingomonadaceae</taxon>
        <taxon>Sphingomonas</taxon>
    </lineage>
</organism>
<proteinExistence type="predicted"/>
<evidence type="ECO:0000256" key="1">
    <source>
        <dbReference type="SAM" id="Phobius"/>
    </source>
</evidence>
<evidence type="ECO:0008006" key="5">
    <source>
        <dbReference type="Google" id="ProtNLM"/>
    </source>
</evidence>
<accession>A0ABP7DG86</accession>
<feature type="signal peptide" evidence="2">
    <location>
        <begin position="1"/>
        <end position="20"/>
    </location>
</feature>
<dbReference type="RefSeq" id="WP_344692494.1">
    <property type="nucleotide sequence ID" value="NZ_BAABBF010000002.1"/>
</dbReference>
<protein>
    <recommendedName>
        <fullName evidence="5">DUF4349 domain-containing protein</fullName>
    </recommendedName>
</protein>
<keyword evidence="4" id="KW-1185">Reference proteome</keyword>
<dbReference type="PROSITE" id="PS51257">
    <property type="entry name" value="PROKAR_LIPOPROTEIN"/>
    <property type="match status" value="1"/>
</dbReference>
<name>A0ABP7DG86_9SPHN</name>
<dbReference type="EMBL" id="BAABBF010000002">
    <property type="protein sequence ID" value="GAA3704309.1"/>
    <property type="molecule type" value="Genomic_DNA"/>
</dbReference>
<keyword evidence="1" id="KW-0812">Transmembrane</keyword>
<gene>
    <name evidence="3" type="ORF">GCM10022268_12390</name>
</gene>
<feature type="transmembrane region" description="Helical" evidence="1">
    <location>
        <begin position="235"/>
        <end position="257"/>
    </location>
</feature>
<evidence type="ECO:0000313" key="4">
    <source>
        <dbReference type="Proteomes" id="UP001500523"/>
    </source>
</evidence>
<feature type="chain" id="PRO_5046965250" description="DUF4349 domain-containing protein" evidence="2">
    <location>
        <begin position="21"/>
        <end position="284"/>
    </location>
</feature>
<reference evidence="4" key="1">
    <citation type="journal article" date="2019" name="Int. J. Syst. Evol. Microbiol.">
        <title>The Global Catalogue of Microorganisms (GCM) 10K type strain sequencing project: providing services to taxonomists for standard genome sequencing and annotation.</title>
        <authorList>
            <consortium name="The Broad Institute Genomics Platform"/>
            <consortium name="The Broad Institute Genome Sequencing Center for Infectious Disease"/>
            <person name="Wu L."/>
            <person name="Ma J."/>
        </authorList>
    </citation>
    <scope>NUCLEOTIDE SEQUENCE [LARGE SCALE GENOMIC DNA]</scope>
    <source>
        <strain evidence="4">JCM 17498</strain>
    </source>
</reference>
<keyword evidence="2" id="KW-0732">Signal</keyword>
<keyword evidence="1" id="KW-1133">Transmembrane helix</keyword>
<dbReference type="Proteomes" id="UP001500523">
    <property type="component" value="Unassembled WGS sequence"/>
</dbReference>
<keyword evidence="1" id="KW-0472">Membrane</keyword>
<comment type="caution">
    <text evidence="3">The sequence shown here is derived from an EMBL/GenBank/DDBJ whole genome shotgun (WGS) entry which is preliminary data.</text>
</comment>
<sequence>MRRAMTVVMACAMIAACSKAPDSHDNAAVSGDTGPDLGGRSAAGIAFSYAYSLVMPGGDIADVQETHAAACERLGHDRCRITGLHYTVAPSGRIDADLSMTVAASVARTFGRQGVLAAQKAGAVLGGVTIGGTEVATQAKADTQAATEATTERARVQADLRRRQTPEARAELRRRDTELAAQARTARADAATARDSIANTPVSFDYRSGRGVGLANRVREAGDAAAASTAATLAAVLWVLATLGPPLVLLLALVVVWRRWGQAAWRRIAGPRAPYTPPADPPIW</sequence>
<evidence type="ECO:0000313" key="3">
    <source>
        <dbReference type="EMBL" id="GAA3704309.1"/>
    </source>
</evidence>